<keyword evidence="2" id="KW-1185">Reference proteome</keyword>
<evidence type="ECO:0000313" key="2">
    <source>
        <dbReference type="Proteomes" id="UP000620124"/>
    </source>
</evidence>
<organism evidence="1 2">
    <name type="scientific">Mycena venus</name>
    <dbReference type="NCBI Taxonomy" id="2733690"/>
    <lineage>
        <taxon>Eukaryota</taxon>
        <taxon>Fungi</taxon>
        <taxon>Dikarya</taxon>
        <taxon>Basidiomycota</taxon>
        <taxon>Agaricomycotina</taxon>
        <taxon>Agaricomycetes</taxon>
        <taxon>Agaricomycetidae</taxon>
        <taxon>Agaricales</taxon>
        <taxon>Marasmiineae</taxon>
        <taxon>Mycenaceae</taxon>
        <taxon>Mycena</taxon>
    </lineage>
</organism>
<proteinExistence type="predicted"/>
<dbReference type="EMBL" id="JACAZI010000001">
    <property type="protein sequence ID" value="KAF7371599.1"/>
    <property type="molecule type" value="Genomic_DNA"/>
</dbReference>
<gene>
    <name evidence="1" type="ORF">MVEN_00015300</name>
</gene>
<name>A0A8H6Z6Q0_9AGAR</name>
<reference evidence="1" key="1">
    <citation type="submission" date="2020-05" db="EMBL/GenBank/DDBJ databases">
        <title>Mycena genomes resolve the evolution of fungal bioluminescence.</title>
        <authorList>
            <person name="Tsai I.J."/>
        </authorList>
    </citation>
    <scope>NUCLEOTIDE SEQUENCE</scope>
    <source>
        <strain evidence="1">CCC161011</strain>
    </source>
</reference>
<sequence>MHSGGNSLDSIRCGPHWLARAPSETCSLRARAAQCKRLADTALWYAQVLRGATLIFPSIIFAANKKIYRLNRIVNVGTFERNGTCPTLNRQYERRKILNGSRHRAGDNFFKAFAHFEEKHPDLIREAQFGDVSIVVMQTPFMVSKLVKSTIDDEAVNGIVSDAAHRVWQERNSLLIVSSTFEPSRLKCWVHGIMSYANSGTGEHYRIHFFHMMDSMADECDSRNIPVTDDLFANVGDYTIYSVAQRKGFILGFVDFWLKRAPNERSIEELLEAAVKLLKGCAQHFRGQVTRVKKISGVVDPSITDIFENYARELLQCETIDEFNDVAGRFINDFPRAERWIRWWMLPAHACMLFPSFRVMNEAL</sequence>
<comment type="caution">
    <text evidence="1">The sequence shown here is derived from an EMBL/GenBank/DDBJ whole genome shotgun (WGS) entry which is preliminary data.</text>
</comment>
<protein>
    <submittedName>
        <fullName evidence="1">Uncharacterized protein</fullName>
    </submittedName>
</protein>
<dbReference type="Proteomes" id="UP000620124">
    <property type="component" value="Unassembled WGS sequence"/>
</dbReference>
<dbReference type="OrthoDB" id="2624269at2759"/>
<accession>A0A8H6Z6Q0</accession>
<dbReference type="AlphaFoldDB" id="A0A8H6Z6Q0"/>
<evidence type="ECO:0000313" key="1">
    <source>
        <dbReference type="EMBL" id="KAF7371599.1"/>
    </source>
</evidence>